<reference evidence="10" key="1">
    <citation type="submission" date="2020-04" db="EMBL/GenBank/DDBJ databases">
        <authorList>
            <person name="Hulatt C.J."/>
            <person name="Posewitz M.C."/>
        </authorList>
    </citation>
    <scope>NUCLEOTIDE SEQUENCE</scope>
    <source>
        <strain evidence="10">NIVA-4/92</strain>
    </source>
</reference>
<evidence type="ECO:0000256" key="2">
    <source>
        <dbReference type="ARBA" id="ARBA00022730"/>
    </source>
</evidence>
<feature type="domain" description="RNA-binding S4" evidence="8">
    <location>
        <begin position="87"/>
        <end position="151"/>
    </location>
</feature>
<accession>A0A7D3Q747</accession>
<dbReference type="SUPFAM" id="SSF55174">
    <property type="entry name" value="Alpha-L RNA-binding motif"/>
    <property type="match status" value="1"/>
</dbReference>
<dbReference type="GO" id="GO:0006412">
    <property type="term" value="P:translation"/>
    <property type="evidence" value="ECO:0007669"/>
    <property type="project" value="InterPro"/>
</dbReference>
<dbReference type="PANTHER" id="PTHR11831:SF4">
    <property type="entry name" value="SMALL RIBOSOMAL SUBUNIT PROTEIN US4M"/>
    <property type="match status" value="1"/>
</dbReference>
<dbReference type="GO" id="GO:0003735">
    <property type="term" value="F:structural constituent of ribosome"/>
    <property type="evidence" value="ECO:0007669"/>
    <property type="project" value="InterPro"/>
</dbReference>
<evidence type="ECO:0000259" key="8">
    <source>
        <dbReference type="SMART" id="SM00363"/>
    </source>
</evidence>
<dbReference type="SMART" id="SM01390">
    <property type="entry name" value="Ribosomal_S4"/>
    <property type="match status" value="1"/>
</dbReference>
<dbReference type="InterPro" id="IPR002942">
    <property type="entry name" value="S4_RNA-bd"/>
</dbReference>
<keyword evidence="5 7" id="KW-0687">Ribonucleoprotein</keyword>
<dbReference type="Gene3D" id="1.10.1050.10">
    <property type="entry name" value="Ribosomal Protein S4 Delta 41, Chain A, domain 1"/>
    <property type="match status" value="1"/>
</dbReference>
<protein>
    <submittedName>
        <fullName evidence="10">Ribosomal protein S4</fullName>
    </submittedName>
</protein>
<dbReference type="GeneID" id="55752439"/>
<dbReference type="GO" id="GO:0015935">
    <property type="term" value="C:small ribosomal subunit"/>
    <property type="evidence" value="ECO:0007669"/>
    <property type="project" value="InterPro"/>
</dbReference>
<dbReference type="NCBIfam" id="NF003717">
    <property type="entry name" value="PRK05327.1"/>
    <property type="match status" value="1"/>
</dbReference>
<keyword evidence="2 6" id="KW-0699">rRNA-binding</keyword>
<name>A0A7D3Q747_9EUKA</name>
<dbReference type="InterPro" id="IPR005709">
    <property type="entry name" value="Ribosomal_uS4_bac-type"/>
</dbReference>
<dbReference type="GO" id="GO:0019843">
    <property type="term" value="F:rRNA binding"/>
    <property type="evidence" value="ECO:0007669"/>
    <property type="project" value="UniProtKB-KW"/>
</dbReference>
<dbReference type="InterPro" id="IPR001912">
    <property type="entry name" value="Ribosomal_uS4_N"/>
</dbReference>
<feature type="domain" description="Small ribosomal subunit protein uS4 N-terminal" evidence="9">
    <location>
        <begin position="3"/>
        <end position="86"/>
    </location>
</feature>
<evidence type="ECO:0000259" key="9">
    <source>
        <dbReference type="SMART" id="SM01390"/>
    </source>
</evidence>
<dbReference type="HAMAP" id="MF_01306_B">
    <property type="entry name" value="Ribosomal_uS4_B"/>
    <property type="match status" value="1"/>
</dbReference>
<dbReference type="PANTHER" id="PTHR11831">
    <property type="entry name" value="30S 40S RIBOSOMAL PROTEIN"/>
    <property type="match status" value="1"/>
</dbReference>
<geneLocation type="plastid" evidence="10"/>
<dbReference type="InterPro" id="IPR036986">
    <property type="entry name" value="S4_RNA-bd_sf"/>
</dbReference>
<sequence length="199" mass="22553">MSRYLGPKIKKIRSLGELPGFTRKSVPSNAKVNAFRKKTSSFGIRLEEKQKIRFNYGIGEKQLLNYMKSARNCKGPTGEILLQMLEMRLDNTVFRMGFASTIPAARQLIRHGHICIKNNIISVPSYNCKPGDIISVRDNMKSLELVKKSFANPTVLQIPSHIELDKNAMTGKLKGVVERAWVGVNLKELLVVEYYSRKI</sequence>
<dbReference type="FunFam" id="1.10.1050.10:FF:000002">
    <property type="entry name" value="30S ribosomal protein S4, chloroplastic"/>
    <property type="match status" value="1"/>
</dbReference>
<organism evidence="10">
    <name type="scientific">Pavlova sp. NIVA-4/92</name>
    <dbReference type="NCBI Taxonomy" id="2686093"/>
    <lineage>
        <taxon>Eukaryota</taxon>
        <taxon>Haptista</taxon>
        <taxon>Haptophyta</taxon>
        <taxon>Pavlovophyceae</taxon>
        <taxon>Pavlovales</taxon>
        <taxon>Pavlovaceae</taxon>
        <taxon>Pavlova</taxon>
    </lineage>
</organism>
<dbReference type="SMART" id="SM00363">
    <property type="entry name" value="S4"/>
    <property type="match status" value="1"/>
</dbReference>
<dbReference type="Pfam" id="PF01479">
    <property type="entry name" value="S4"/>
    <property type="match status" value="1"/>
</dbReference>
<dbReference type="PROSITE" id="PS00632">
    <property type="entry name" value="RIBOSOMAL_S4"/>
    <property type="match status" value="1"/>
</dbReference>
<dbReference type="Gene3D" id="3.10.290.10">
    <property type="entry name" value="RNA-binding S4 domain"/>
    <property type="match status" value="1"/>
</dbReference>
<evidence type="ECO:0000256" key="5">
    <source>
        <dbReference type="ARBA" id="ARBA00023274"/>
    </source>
</evidence>
<keyword evidence="3 6" id="KW-0694">RNA-binding</keyword>
<comment type="similarity">
    <text evidence="1 7">Belongs to the universal ribosomal protein uS4 family.</text>
</comment>
<dbReference type="CDD" id="cd00165">
    <property type="entry name" value="S4"/>
    <property type="match status" value="1"/>
</dbReference>
<dbReference type="RefSeq" id="YP_009863767.1">
    <property type="nucleotide sequence ID" value="NC_049013.1"/>
</dbReference>
<dbReference type="GO" id="GO:0042274">
    <property type="term" value="P:ribosomal small subunit biogenesis"/>
    <property type="evidence" value="ECO:0007669"/>
    <property type="project" value="TreeGrafter"/>
</dbReference>
<evidence type="ECO:0000256" key="7">
    <source>
        <dbReference type="RuleBase" id="RU003699"/>
    </source>
</evidence>
<dbReference type="InterPro" id="IPR022801">
    <property type="entry name" value="Ribosomal_uS4"/>
</dbReference>
<evidence type="ECO:0000313" key="10">
    <source>
        <dbReference type="EMBL" id="QKE31098.1"/>
    </source>
</evidence>
<keyword evidence="10" id="KW-0934">Plastid</keyword>
<dbReference type="InterPro" id="IPR018079">
    <property type="entry name" value="Ribosomal_uS4_CS"/>
</dbReference>
<dbReference type="PROSITE" id="PS50889">
    <property type="entry name" value="S4"/>
    <property type="match status" value="1"/>
</dbReference>
<dbReference type="EMBL" id="MT364382">
    <property type="protein sequence ID" value="QKE31098.1"/>
    <property type="molecule type" value="Genomic_DNA"/>
</dbReference>
<evidence type="ECO:0000256" key="6">
    <source>
        <dbReference type="PROSITE-ProRule" id="PRU00182"/>
    </source>
</evidence>
<dbReference type="Pfam" id="PF00163">
    <property type="entry name" value="Ribosomal_S4"/>
    <property type="match status" value="1"/>
</dbReference>
<proteinExistence type="inferred from homology"/>
<dbReference type="FunFam" id="3.10.290.10:FF:000001">
    <property type="entry name" value="30S ribosomal protein S4"/>
    <property type="match status" value="1"/>
</dbReference>
<evidence type="ECO:0000256" key="4">
    <source>
        <dbReference type="ARBA" id="ARBA00022980"/>
    </source>
</evidence>
<evidence type="ECO:0000256" key="3">
    <source>
        <dbReference type="ARBA" id="ARBA00022884"/>
    </source>
</evidence>
<keyword evidence="4 7" id="KW-0689">Ribosomal protein</keyword>
<dbReference type="NCBIfam" id="TIGR01017">
    <property type="entry name" value="rpsD_bact"/>
    <property type="match status" value="1"/>
</dbReference>
<dbReference type="AlphaFoldDB" id="A0A7D3Q747"/>
<gene>
    <name evidence="10" type="primary">rps4</name>
</gene>
<evidence type="ECO:0000256" key="1">
    <source>
        <dbReference type="ARBA" id="ARBA00007465"/>
    </source>
</evidence>